<evidence type="ECO:0000313" key="3">
    <source>
        <dbReference type="Proteomes" id="UP001529421"/>
    </source>
</evidence>
<accession>A0ABT7V8G5</accession>
<feature type="transmembrane region" description="Helical" evidence="1">
    <location>
        <begin position="35"/>
        <end position="55"/>
    </location>
</feature>
<keyword evidence="1" id="KW-0472">Membrane</keyword>
<name>A0ABT7V8G5_9ACTN</name>
<dbReference type="EMBL" id="JAUDDZ010000004">
    <property type="protein sequence ID" value="MDM8274793.1"/>
    <property type="molecule type" value="Genomic_DNA"/>
</dbReference>
<sequence>MKRIHFDVDFTVDEHRKRYGSEGAKREGKIRRNKIAAAICGCVAIVLLVAFALLFDLPQIASETRSGSGPSPTLMASFICATAGLLAAAGAGRCLVSAHRLRRGMIAFIDDERLRITTDGYLLFGCREPYVCGSVTGRIHKSPTAERVRLRLAYLPWCSFRYDPSAEIVVIQAQRHGAIGFEIFASRAIFEGTGYGSALVRDLDPSDFAQRYIPDGIESFPLFNCFEPDLVETLRNLGVKEDAV</sequence>
<reference evidence="3" key="1">
    <citation type="submission" date="2023-06" db="EMBL/GenBank/DDBJ databases">
        <title>Identification and characterization of horizontal gene transfer across gut microbiota members of farm animals based on homology search.</title>
        <authorList>
            <person name="Zeman M."/>
            <person name="Kubasova T."/>
            <person name="Jahodarova E."/>
            <person name="Nykrynova M."/>
            <person name="Rychlik I."/>
        </authorList>
    </citation>
    <scope>NUCLEOTIDE SEQUENCE [LARGE SCALE GENOMIC DNA]</scope>
    <source>
        <strain evidence="3">154_Feed</strain>
    </source>
</reference>
<comment type="caution">
    <text evidence="2">The sequence shown here is derived from an EMBL/GenBank/DDBJ whole genome shotgun (WGS) entry which is preliminary data.</text>
</comment>
<evidence type="ECO:0008006" key="4">
    <source>
        <dbReference type="Google" id="ProtNLM"/>
    </source>
</evidence>
<feature type="transmembrane region" description="Helical" evidence="1">
    <location>
        <begin position="75"/>
        <end position="96"/>
    </location>
</feature>
<reference evidence="2 3" key="2">
    <citation type="submission" date="2023-06" db="EMBL/GenBank/DDBJ databases">
        <authorList>
            <person name="Zeman M."/>
            <person name="Kubasova T."/>
            <person name="Jahodarova E."/>
            <person name="Nykrynova M."/>
            <person name="Rychlik I."/>
        </authorList>
    </citation>
    <scope>NUCLEOTIDE SEQUENCE [LARGE SCALE GENOMIC DNA]</scope>
    <source>
        <strain evidence="2 3">154_Feed</strain>
    </source>
</reference>
<evidence type="ECO:0000313" key="2">
    <source>
        <dbReference type="EMBL" id="MDM8274793.1"/>
    </source>
</evidence>
<evidence type="ECO:0000256" key="1">
    <source>
        <dbReference type="SAM" id="Phobius"/>
    </source>
</evidence>
<organism evidence="2 3">
    <name type="scientific">Enorma phocaeensis</name>
    <dbReference type="NCBI Taxonomy" id="1871019"/>
    <lineage>
        <taxon>Bacteria</taxon>
        <taxon>Bacillati</taxon>
        <taxon>Actinomycetota</taxon>
        <taxon>Coriobacteriia</taxon>
        <taxon>Coriobacteriales</taxon>
        <taxon>Coriobacteriaceae</taxon>
        <taxon>Enorma</taxon>
    </lineage>
</organism>
<dbReference type="RefSeq" id="WP_289544915.1">
    <property type="nucleotide sequence ID" value="NZ_JAUDDZ010000004.1"/>
</dbReference>
<proteinExistence type="predicted"/>
<dbReference type="Proteomes" id="UP001529421">
    <property type="component" value="Unassembled WGS sequence"/>
</dbReference>
<protein>
    <recommendedName>
        <fullName evidence="4">DUF3137 domain-containing protein</fullName>
    </recommendedName>
</protein>
<keyword evidence="3" id="KW-1185">Reference proteome</keyword>
<keyword evidence="1" id="KW-0812">Transmembrane</keyword>
<gene>
    <name evidence="2" type="ORF">QUW28_04670</name>
</gene>
<keyword evidence="1" id="KW-1133">Transmembrane helix</keyword>